<gene>
    <name evidence="10" type="ORF">JDW22_08335</name>
</gene>
<feature type="transmembrane region" description="Helical" evidence="8">
    <location>
        <begin position="221"/>
        <end position="245"/>
    </location>
</feature>
<feature type="transmembrane region" description="Helical" evidence="8">
    <location>
        <begin position="257"/>
        <end position="281"/>
    </location>
</feature>
<dbReference type="PANTHER" id="PTHR30294">
    <property type="entry name" value="MEMBRANE COMPONENT OF ABC TRANSPORTER YHHJ-RELATED"/>
    <property type="match status" value="1"/>
</dbReference>
<evidence type="ECO:0000313" key="11">
    <source>
        <dbReference type="Proteomes" id="UP000614058"/>
    </source>
</evidence>
<dbReference type="RefSeq" id="WP_200522629.1">
    <property type="nucleotide sequence ID" value="NZ_JAEHNZ010000002.1"/>
</dbReference>
<dbReference type="Gene3D" id="3.40.1710.10">
    <property type="entry name" value="abc type-2 transporter like domain"/>
    <property type="match status" value="1"/>
</dbReference>
<comment type="caution">
    <text evidence="10">The sequence shown here is derived from an EMBL/GenBank/DDBJ whole genome shotgun (WGS) entry which is preliminary data.</text>
</comment>
<evidence type="ECO:0000256" key="1">
    <source>
        <dbReference type="ARBA" id="ARBA00004651"/>
    </source>
</evidence>
<keyword evidence="3" id="KW-0813">Transport</keyword>
<evidence type="ECO:0000256" key="6">
    <source>
        <dbReference type="ARBA" id="ARBA00022989"/>
    </source>
</evidence>
<name>A0ABS1BTJ7_9NEIS</name>
<proteinExistence type="inferred from homology"/>
<feature type="transmembrane region" description="Helical" evidence="8">
    <location>
        <begin position="176"/>
        <end position="200"/>
    </location>
</feature>
<dbReference type="InterPro" id="IPR051449">
    <property type="entry name" value="ABC-2_transporter_component"/>
</dbReference>
<evidence type="ECO:0000313" key="10">
    <source>
        <dbReference type="EMBL" id="MBK0396579.1"/>
    </source>
</evidence>
<evidence type="ECO:0000256" key="4">
    <source>
        <dbReference type="ARBA" id="ARBA00022475"/>
    </source>
</evidence>
<keyword evidence="5 8" id="KW-0812">Transmembrane</keyword>
<evidence type="ECO:0000256" key="7">
    <source>
        <dbReference type="ARBA" id="ARBA00023136"/>
    </source>
</evidence>
<dbReference type="Pfam" id="PF12698">
    <property type="entry name" value="ABC2_membrane_3"/>
    <property type="match status" value="1"/>
</dbReference>
<keyword evidence="7 8" id="KW-0472">Membrane</keyword>
<accession>A0ABS1BTJ7</accession>
<comment type="subcellular location">
    <subcellularLocation>
        <location evidence="1">Cell membrane</location>
        <topology evidence="1">Multi-pass membrane protein</topology>
    </subcellularLocation>
</comment>
<keyword evidence="11" id="KW-1185">Reference proteome</keyword>
<dbReference type="EMBL" id="JAEHNZ010000002">
    <property type="protein sequence ID" value="MBK0396579.1"/>
    <property type="molecule type" value="Genomic_DNA"/>
</dbReference>
<dbReference type="InterPro" id="IPR013525">
    <property type="entry name" value="ABC2_TM"/>
</dbReference>
<keyword evidence="4" id="KW-1003">Cell membrane</keyword>
<dbReference type="PROSITE" id="PS51012">
    <property type="entry name" value="ABC_TM2"/>
    <property type="match status" value="1"/>
</dbReference>
<evidence type="ECO:0000256" key="5">
    <source>
        <dbReference type="ARBA" id="ARBA00022692"/>
    </source>
</evidence>
<evidence type="ECO:0000256" key="8">
    <source>
        <dbReference type="SAM" id="Phobius"/>
    </source>
</evidence>
<comment type="similarity">
    <text evidence="2">Belongs to the ABC-2 integral membrane protein family.</text>
</comment>
<feature type="transmembrane region" description="Helical" evidence="8">
    <location>
        <begin position="21"/>
        <end position="40"/>
    </location>
</feature>
<feature type="domain" description="ABC transmembrane type-2" evidence="9">
    <location>
        <begin position="144"/>
        <end position="370"/>
    </location>
</feature>
<feature type="transmembrane region" description="Helical" evidence="8">
    <location>
        <begin position="345"/>
        <end position="365"/>
    </location>
</feature>
<protein>
    <submittedName>
        <fullName evidence="10">ABC transporter permease</fullName>
    </submittedName>
</protein>
<evidence type="ECO:0000259" key="9">
    <source>
        <dbReference type="PROSITE" id="PS51012"/>
    </source>
</evidence>
<feature type="transmembrane region" description="Helical" evidence="8">
    <location>
        <begin position="288"/>
        <end position="305"/>
    </location>
</feature>
<dbReference type="Proteomes" id="UP000614058">
    <property type="component" value="Unassembled WGS sequence"/>
</dbReference>
<dbReference type="InterPro" id="IPR047817">
    <property type="entry name" value="ABC2_TM_bact-type"/>
</dbReference>
<sequence length="375" mass="40813">MRTLKNILALSGKELRSLFGDTILVIFIVMMFSTMVYNTATNATSDVRNANIGIVDYDRSPLTRQIVAALLPPQFAKPVYVNPNDTQEMLDKSELTFVLEFPPNFQRDVQAGRAPEAQLLVDATAMTQAGMGAGYITQIFSHEIQEFMGVKQQISQAMPVRAAVNLQYNPNNQSSWFMGAAMAGNNIMLITLVLVGAAVIREREHGTMEHLLVMPVTATEIVAAKILANGLVVSAAAVLSMKFVVGGAIGAHLAGSFALYALGVVLFMFSVASLSVMLATLAPTMPQYSLLMVPTYIVFMMFSGSTSPRANMPEMAQRVSEYWPSTQFARFAQSVMFRGAGLETVWVQLLALSVSGAVFLGLALVRFRKMLEKQG</sequence>
<evidence type="ECO:0000256" key="2">
    <source>
        <dbReference type="ARBA" id="ARBA00007783"/>
    </source>
</evidence>
<evidence type="ECO:0000256" key="3">
    <source>
        <dbReference type="ARBA" id="ARBA00022448"/>
    </source>
</evidence>
<reference evidence="10 11" key="1">
    <citation type="journal article" date="2021" name="Pathogens">
        <title>Isolation and Characterization of Kingella bonacorsii sp. nov., A Novel Kingella Species Detected in a Stable Periodontitis Subject.</title>
        <authorList>
            <person name="Antezack A."/>
            <person name="Boxberger M."/>
            <person name="Rolland C."/>
            <person name="Monnet-Corti V."/>
            <person name="La Scola B."/>
        </authorList>
    </citation>
    <scope>NUCLEOTIDE SEQUENCE [LARGE SCALE GENOMIC DNA]</scope>
    <source>
        <strain evidence="10 11">Marseille-Q4569</strain>
    </source>
</reference>
<keyword evidence="6 8" id="KW-1133">Transmembrane helix</keyword>
<organism evidence="10 11">
    <name type="scientific">Kingella bonacorsii</name>
    <dbReference type="NCBI Taxonomy" id="2796361"/>
    <lineage>
        <taxon>Bacteria</taxon>
        <taxon>Pseudomonadati</taxon>
        <taxon>Pseudomonadota</taxon>
        <taxon>Betaproteobacteria</taxon>
        <taxon>Neisseriales</taxon>
        <taxon>Neisseriaceae</taxon>
        <taxon>Kingella</taxon>
    </lineage>
</organism>
<dbReference type="PANTHER" id="PTHR30294:SF47">
    <property type="entry name" value="INNER MEMBRANE TRANSPORT PERMEASE YHHJ"/>
    <property type="match status" value="1"/>
</dbReference>